<sequence length="125" mass="14384">MARPKKHANEKRSERYNLRFTLAEVEHLRQQADAAGLDVADYLRRRCLGHQIIAAPERRIKYALIGEVNQLGRQISALGNVTNQVALYLHTDRQVRPDWEVLPTEIKQSQKQLATVLEKLVMSLD</sequence>
<evidence type="ECO:0000313" key="2">
    <source>
        <dbReference type="Proteomes" id="UP000240009"/>
    </source>
</evidence>
<accession>A0A2S8G902</accession>
<dbReference type="Proteomes" id="UP000240009">
    <property type="component" value="Unassembled WGS sequence"/>
</dbReference>
<organism evidence="1 2">
    <name type="scientific">Blastopirellula marina</name>
    <dbReference type="NCBI Taxonomy" id="124"/>
    <lineage>
        <taxon>Bacteria</taxon>
        <taxon>Pseudomonadati</taxon>
        <taxon>Planctomycetota</taxon>
        <taxon>Planctomycetia</taxon>
        <taxon>Pirellulales</taxon>
        <taxon>Pirellulaceae</taxon>
        <taxon>Blastopirellula</taxon>
    </lineage>
</organism>
<dbReference type="EMBL" id="PUIA01000012">
    <property type="protein sequence ID" value="PQO40751.1"/>
    <property type="molecule type" value="Genomic_DNA"/>
</dbReference>
<evidence type="ECO:0000313" key="1">
    <source>
        <dbReference type="EMBL" id="PQO40751.1"/>
    </source>
</evidence>
<evidence type="ECO:0008006" key="3">
    <source>
        <dbReference type="Google" id="ProtNLM"/>
    </source>
</evidence>
<name>A0A2S8G902_9BACT</name>
<proteinExistence type="predicted"/>
<dbReference type="RefSeq" id="WP_105349734.1">
    <property type="nucleotide sequence ID" value="NZ_PUIA01000012.1"/>
</dbReference>
<protein>
    <recommendedName>
        <fullName evidence="3">Plasmid mobilization relaxosome protein MobC</fullName>
    </recommendedName>
</protein>
<comment type="caution">
    <text evidence="1">The sequence shown here is derived from an EMBL/GenBank/DDBJ whole genome shotgun (WGS) entry which is preliminary data.</text>
</comment>
<reference evidence="1 2" key="1">
    <citation type="submission" date="2018-02" db="EMBL/GenBank/DDBJ databases">
        <title>Comparative genomes isolates from brazilian mangrove.</title>
        <authorList>
            <person name="Araujo J.E."/>
            <person name="Taketani R.G."/>
            <person name="Silva M.C.P."/>
            <person name="Loureco M.V."/>
            <person name="Andreote F.D."/>
        </authorList>
    </citation>
    <scope>NUCLEOTIDE SEQUENCE [LARGE SCALE GENOMIC DNA]</scope>
    <source>
        <strain evidence="1 2">HEX-2 MGV</strain>
    </source>
</reference>
<dbReference type="Pfam" id="PF21983">
    <property type="entry name" value="NikA-like"/>
    <property type="match status" value="1"/>
</dbReference>
<gene>
    <name evidence="1" type="ORF">C5Y96_01240</name>
</gene>
<dbReference type="AlphaFoldDB" id="A0A2S8G902"/>
<dbReference type="InterPro" id="IPR053842">
    <property type="entry name" value="NikA-like"/>
</dbReference>
<dbReference type="OrthoDB" id="2004071at2"/>